<evidence type="ECO:0000256" key="1">
    <source>
        <dbReference type="ARBA" id="ARBA00022741"/>
    </source>
</evidence>
<proteinExistence type="predicted"/>
<evidence type="ECO:0000256" key="3">
    <source>
        <dbReference type="ARBA" id="ARBA00022840"/>
    </source>
</evidence>
<dbReference type="InterPro" id="IPR038718">
    <property type="entry name" value="SNF2-like_sf"/>
</dbReference>
<dbReference type="Gene3D" id="3.30.40.10">
    <property type="entry name" value="Zinc/RING finger domain, C3HC4 (zinc finger)"/>
    <property type="match status" value="1"/>
</dbReference>
<evidence type="ECO:0000259" key="5">
    <source>
        <dbReference type="PROSITE" id="PS51192"/>
    </source>
</evidence>
<keyword evidence="7" id="KW-1185">Reference proteome</keyword>
<dbReference type="Gene3D" id="3.40.50.300">
    <property type="entry name" value="P-loop containing nucleotide triphosphate hydrolases"/>
    <property type="match status" value="2"/>
</dbReference>
<dbReference type="Pfam" id="PF00176">
    <property type="entry name" value="SNF2-rel_dom"/>
    <property type="match status" value="1"/>
</dbReference>
<reference evidence="6" key="1">
    <citation type="submission" date="2023-03" db="EMBL/GenBank/DDBJ databases">
        <title>Massive genome expansion in bonnet fungi (Mycena s.s.) driven by repeated elements and novel gene families across ecological guilds.</title>
        <authorList>
            <consortium name="Lawrence Berkeley National Laboratory"/>
            <person name="Harder C.B."/>
            <person name="Miyauchi S."/>
            <person name="Viragh M."/>
            <person name="Kuo A."/>
            <person name="Thoen E."/>
            <person name="Andreopoulos B."/>
            <person name="Lu D."/>
            <person name="Skrede I."/>
            <person name="Drula E."/>
            <person name="Henrissat B."/>
            <person name="Morin E."/>
            <person name="Kohler A."/>
            <person name="Barry K."/>
            <person name="LaButti K."/>
            <person name="Morin E."/>
            <person name="Salamov A."/>
            <person name="Lipzen A."/>
            <person name="Mereny Z."/>
            <person name="Hegedus B."/>
            <person name="Baldrian P."/>
            <person name="Stursova M."/>
            <person name="Weitz H."/>
            <person name="Taylor A."/>
            <person name="Grigoriev I.V."/>
            <person name="Nagy L.G."/>
            <person name="Martin F."/>
            <person name="Kauserud H."/>
        </authorList>
    </citation>
    <scope>NUCLEOTIDE SEQUENCE</scope>
    <source>
        <strain evidence="6">9144</strain>
    </source>
</reference>
<dbReference type="GO" id="GO:0016787">
    <property type="term" value="F:hydrolase activity"/>
    <property type="evidence" value="ECO:0007669"/>
    <property type="project" value="UniProtKB-KW"/>
</dbReference>
<dbReference type="PANTHER" id="PTHR45865">
    <property type="entry name" value="E3 UBIQUITIN-PROTEIN LIGASE SHPRH FAMILY MEMBER"/>
    <property type="match status" value="1"/>
</dbReference>
<dbReference type="SUPFAM" id="SSF52540">
    <property type="entry name" value="P-loop containing nucleoside triphosphate hydrolases"/>
    <property type="match status" value="2"/>
</dbReference>
<dbReference type="InterPro" id="IPR059033">
    <property type="entry name" value="C144_05_dom"/>
</dbReference>
<feature type="compositionally biased region" description="Acidic residues" evidence="4">
    <location>
        <begin position="902"/>
        <end position="912"/>
    </location>
</feature>
<dbReference type="GO" id="GO:0000209">
    <property type="term" value="P:protein polyubiquitination"/>
    <property type="evidence" value="ECO:0007669"/>
    <property type="project" value="TreeGrafter"/>
</dbReference>
<dbReference type="InterPro" id="IPR000330">
    <property type="entry name" value="SNF2_N"/>
</dbReference>
<dbReference type="GO" id="GO:0061630">
    <property type="term" value="F:ubiquitin protein ligase activity"/>
    <property type="evidence" value="ECO:0007669"/>
    <property type="project" value="TreeGrafter"/>
</dbReference>
<evidence type="ECO:0000256" key="4">
    <source>
        <dbReference type="SAM" id="MobiDB-lite"/>
    </source>
</evidence>
<evidence type="ECO:0000313" key="6">
    <source>
        <dbReference type="EMBL" id="KAJ7224511.1"/>
    </source>
</evidence>
<dbReference type="InterPro" id="IPR027417">
    <property type="entry name" value="P-loop_NTPase"/>
</dbReference>
<keyword evidence="2" id="KW-0378">Hydrolase</keyword>
<protein>
    <submittedName>
        <fullName evidence="6">SNF2 family N-terminal domain-containing protein</fullName>
    </submittedName>
</protein>
<gene>
    <name evidence="6" type="ORF">GGX14DRAFT_532005</name>
</gene>
<comment type="caution">
    <text evidence="6">The sequence shown here is derived from an EMBL/GenBank/DDBJ whole genome shotgun (WGS) entry which is preliminary data.</text>
</comment>
<name>A0AAD7E2B6_9AGAR</name>
<keyword evidence="3" id="KW-0067">ATP-binding</keyword>
<dbReference type="PANTHER" id="PTHR45865:SF1">
    <property type="entry name" value="E3 UBIQUITIN-PROTEIN LIGASE SHPRH"/>
    <property type="match status" value="1"/>
</dbReference>
<feature type="compositionally biased region" description="Basic residues" evidence="4">
    <location>
        <begin position="507"/>
        <end position="527"/>
    </location>
</feature>
<feature type="compositionally biased region" description="Basic and acidic residues" evidence="4">
    <location>
        <begin position="865"/>
        <end position="879"/>
    </location>
</feature>
<dbReference type="InterPro" id="IPR052583">
    <property type="entry name" value="ATP-helicase/E3_Ub-Ligase"/>
</dbReference>
<dbReference type="InterPro" id="IPR014001">
    <property type="entry name" value="Helicase_ATP-bd"/>
</dbReference>
<feature type="region of interest" description="Disordered" evidence="4">
    <location>
        <begin position="861"/>
        <end position="924"/>
    </location>
</feature>
<dbReference type="Proteomes" id="UP001219525">
    <property type="component" value="Unassembled WGS sequence"/>
</dbReference>
<dbReference type="GO" id="GO:0005634">
    <property type="term" value="C:nucleus"/>
    <property type="evidence" value="ECO:0007669"/>
    <property type="project" value="TreeGrafter"/>
</dbReference>
<accession>A0AAD7E2B6</accession>
<dbReference type="PROSITE" id="PS51192">
    <property type="entry name" value="HELICASE_ATP_BIND_1"/>
    <property type="match status" value="1"/>
</dbReference>
<evidence type="ECO:0000313" key="7">
    <source>
        <dbReference type="Proteomes" id="UP001219525"/>
    </source>
</evidence>
<dbReference type="SUPFAM" id="SSF57850">
    <property type="entry name" value="RING/U-box"/>
    <property type="match status" value="1"/>
</dbReference>
<dbReference type="SMART" id="SM00487">
    <property type="entry name" value="DEXDc"/>
    <property type="match status" value="1"/>
</dbReference>
<dbReference type="CDD" id="cd18793">
    <property type="entry name" value="SF2_C_SNF"/>
    <property type="match status" value="1"/>
</dbReference>
<dbReference type="Gene3D" id="3.40.50.10810">
    <property type="entry name" value="Tandem AAA-ATPase domain"/>
    <property type="match status" value="2"/>
</dbReference>
<feature type="domain" description="Helicase ATP-binding" evidence="5">
    <location>
        <begin position="400"/>
        <end position="662"/>
    </location>
</feature>
<dbReference type="InterPro" id="IPR013083">
    <property type="entry name" value="Znf_RING/FYVE/PHD"/>
</dbReference>
<organism evidence="6 7">
    <name type="scientific">Mycena pura</name>
    <dbReference type="NCBI Taxonomy" id="153505"/>
    <lineage>
        <taxon>Eukaryota</taxon>
        <taxon>Fungi</taxon>
        <taxon>Dikarya</taxon>
        <taxon>Basidiomycota</taxon>
        <taxon>Agaricomycotina</taxon>
        <taxon>Agaricomycetes</taxon>
        <taxon>Agaricomycetidae</taxon>
        <taxon>Agaricales</taxon>
        <taxon>Marasmiineae</taxon>
        <taxon>Mycenaceae</taxon>
        <taxon>Mycena</taxon>
    </lineage>
</organism>
<dbReference type="GO" id="GO:0005524">
    <property type="term" value="F:ATP binding"/>
    <property type="evidence" value="ECO:0007669"/>
    <property type="project" value="InterPro"/>
</dbReference>
<dbReference type="Pfam" id="PF26021">
    <property type="entry name" value="Ferritin_C144_05"/>
    <property type="match status" value="1"/>
</dbReference>
<dbReference type="InterPro" id="IPR049730">
    <property type="entry name" value="SNF2/RAD54-like_C"/>
</dbReference>
<dbReference type="EMBL" id="JARJCW010000005">
    <property type="protein sequence ID" value="KAJ7224511.1"/>
    <property type="molecule type" value="Genomic_DNA"/>
</dbReference>
<evidence type="ECO:0000256" key="2">
    <source>
        <dbReference type="ARBA" id="ARBA00022801"/>
    </source>
</evidence>
<feature type="region of interest" description="Disordered" evidence="4">
    <location>
        <begin position="507"/>
        <end position="544"/>
    </location>
</feature>
<keyword evidence="1" id="KW-0547">Nucleotide-binding</keyword>
<dbReference type="GO" id="GO:0006974">
    <property type="term" value="P:DNA damage response"/>
    <property type="evidence" value="ECO:0007669"/>
    <property type="project" value="TreeGrafter"/>
</dbReference>
<sequence>MRDTSSQHIEPLRALPRHYFPLRGIRFVKHPDDFVYRPAIDLAALVELLRISHASDASMPVDKGKKRATAPVSLERGGKQKRVKLSESAITKINSNVEEFSWATMCYPKLQAKFSSTSAENIAVLTHTFEIHFTTSIPSDPMVGHFADDDSWVLDEENFKETLALLGEEPEFDLGGTGFAMHSGRIVVVSEVLQEYNGGTGWLFLLPAILDGIDGTTLGIGRDRYFGSGSNQDIMMTCAELQADGRVAINGQLKLVLPPAEAAEDVLFALKAEITTRVKWTAEDAQRRLIQYLYPDPVLAHSESVTNIPFFYSRLGSAPDIVHLASDRAMQPEALLATLLPFQRRSVAWLLDQEGKSVTPNGKVVDKPANFSHFSFWESIEEGNQTFYTNRLTGNLNLEVPDEPAALGGILAEEPGLGKTLEIISLLLLNPAGPDRHPGIRRWDPETNVEVKAVKTTLIVTPPALASQWMDEFEQHAPSLKVLLYEGWNRVMVPITTTDVEKERIKRLRAKTRGQRKSKSNKTKGKDKKLDPSNSEDDPGEYGAASAEDVGEIVDWCSYVQEFDAVIVTYSTLRTDVNVARAPPKRPRREDVIYSNIERPRSPLILVEWNRVVMDEVQMVGGGHVEDMVSMIPRLASFAVSGTPARTQVSDLSHVLKFLRVDHIVGSPRHWTRLITPGYSGHFSAFFQSLAIRTTKASVKAELTIPQQTRFLVGVEMGAVERHVYDQNFETVLLELGLDARGVDVRGMNLEPDAAKLRTMIRRLRAICTHPQIGQLGPRHFKQDGGALKTVEQVLQSMRYDNWGLVLDDCKTKAGRVLGVIRMAQLQQQGFDKDRYQRSLETLLMAEKEITQLIEEIESTISTHEAQRPHRTEETESAAKKSTLLTDKGKERQRSLSPLSEVESEKDDDDNLDMSAAKEHRTRQRVLKNKLRDIQLVMHRVKFLQGDVYHMLGESHSAAENAAYEEAESIRRAVLKTSEQEANNAMISLAKDVTLKGLTAGDLQIEVPFLDYRFKDESLQEEANEIIENVLNQQSSLLWEWRTRLTELLTRKVTPENEADGQEYQRTLDDQGEAEIYLINYASILADRREAILKERTVLAAHDAREKLHRHTNVSRKAAVDAPTEILDGAIELQPEHEVLFKELSVQRKALLSRLGGRALKSAAVDMATKMARIHQDGDLEKVTLKAAVTDLRQLITDQGDLLDKLEADLALYRKAFNQRILYFRQLQEISDAVSDVVFEGTVAQALQECVTEQRDLSAKINTSRARQRYLDHLSKLKAGAEEDEDEQVCILCKCEFVRGDAHVFCEDCMKLWISSKTSSTCPVCRVAINFDKLERFAVTEQPLQPLNVESEHEVPKSRRKIEYNMIDCEVFHEIQSMPAYGDYGNKIQTLVRHLLYLRNADAGAKSIVFSAWADSLFIVERALRANGISCLRVDQNRKGLTAAKRFASEDIDVLLLHGEKENAGLNITCASRVFLLESVVHHGFEIQAIARIDRMGQTRPTEVFCYYAEDTVEKNILDLAARHGTSIYTKDHAVGSILNVASLAGEGNKNIDSPSKKTVQKGDFIFKIDDMMAILFPHMFEDIEYLVPAGEMDATRTAQEFSCRRPHLSLR</sequence>